<evidence type="ECO:0000313" key="4">
    <source>
        <dbReference type="EMBL" id="CAJ0966653.1"/>
    </source>
</evidence>
<dbReference type="EMBL" id="CAUEEQ010076165">
    <property type="protein sequence ID" value="CAJ0966653.1"/>
    <property type="molecule type" value="Genomic_DNA"/>
</dbReference>
<gene>
    <name evidence="4" type="ORF">RIMI_LOCUS21528731</name>
</gene>
<comment type="similarity">
    <text evidence="1">Belongs to the pancreatic ribonuclease family.</text>
</comment>
<evidence type="ECO:0000256" key="1">
    <source>
        <dbReference type="ARBA" id="ARBA00005600"/>
    </source>
</evidence>
<proteinExistence type="inferred from homology"/>
<name>A0ABN9MJV1_9NEOB</name>
<dbReference type="SUPFAM" id="SSF54076">
    <property type="entry name" value="RNase A-like"/>
    <property type="match status" value="1"/>
</dbReference>
<keyword evidence="2" id="KW-0472">Membrane</keyword>
<dbReference type="InterPro" id="IPR001427">
    <property type="entry name" value="RNaseA"/>
</dbReference>
<protein>
    <recommendedName>
        <fullName evidence="3">Ribonuclease A-domain domain-containing protein</fullName>
    </recommendedName>
</protein>
<evidence type="ECO:0000313" key="5">
    <source>
        <dbReference type="Proteomes" id="UP001176940"/>
    </source>
</evidence>
<evidence type="ECO:0000256" key="2">
    <source>
        <dbReference type="SAM" id="Phobius"/>
    </source>
</evidence>
<evidence type="ECO:0000259" key="3">
    <source>
        <dbReference type="SMART" id="SM00092"/>
    </source>
</evidence>
<keyword evidence="5" id="KW-1185">Reference proteome</keyword>
<reference evidence="4" key="1">
    <citation type="submission" date="2023-07" db="EMBL/GenBank/DDBJ databases">
        <authorList>
            <person name="Stuckert A."/>
        </authorList>
    </citation>
    <scope>NUCLEOTIDE SEQUENCE</scope>
</reference>
<dbReference type="Pfam" id="PF00074">
    <property type="entry name" value="RnaseA"/>
    <property type="match status" value="1"/>
</dbReference>
<accession>A0ABN9MJV1</accession>
<feature type="domain" description="Ribonuclease A-domain" evidence="3">
    <location>
        <begin position="88"/>
        <end position="200"/>
    </location>
</feature>
<dbReference type="InterPro" id="IPR023412">
    <property type="entry name" value="RNaseA_domain"/>
</dbReference>
<dbReference type="PANTHER" id="PTHR11437">
    <property type="entry name" value="RIBONUCLEASE"/>
    <property type="match status" value="1"/>
</dbReference>
<sequence length="224" mass="24687">MSQIMSGFRKEKEKAGYHSDQNVPGTNLPAGRFGGRTAHAPAILEDGGAQGEDGRTDTGRPDLTGKDGTIFIFFIFIAAILASISIIQCQNYKTFVEKHIVEDQAKINCNITIKDRNINKDSCRYRNTFIHDTDARKIREMCSRHVASTVVSSDGSLTLTDCKLLKSPSAMGCSYNQAVVKGVVYVTCERQVPVHFVRFEPGFAAQCAPCIWTLGLLLILGYLF</sequence>
<dbReference type="InterPro" id="IPR036816">
    <property type="entry name" value="RNaseA-like_dom_sf"/>
</dbReference>
<feature type="transmembrane region" description="Helical" evidence="2">
    <location>
        <begin position="203"/>
        <end position="223"/>
    </location>
</feature>
<keyword evidence="2" id="KW-0812">Transmembrane</keyword>
<dbReference type="PANTHER" id="PTHR11437:SF66">
    <property type="entry name" value="RNASE 3"/>
    <property type="match status" value="1"/>
</dbReference>
<keyword evidence="2" id="KW-1133">Transmembrane helix</keyword>
<dbReference type="Gene3D" id="3.10.130.10">
    <property type="entry name" value="Ribonuclease A-like domain"/>
    <property type="match status" value="1"/>
</dbReference>
<comment type="caution">
    <text evidence="4">The sequence shown here is derived from an EMBL/GenBank/DDBJ whole genome shotgun (WGS) entry which is preliminary data.</text>
</comment>
<dbReference type="Proteomes" id="UP001176940">
    <property type="component" value="Unassembled WGS sequence"/>
</dbReference>
<feature type="transmembrane region" description="Helical" evidence="2">
    <location>
        <begin position="70"/>
        <end position="88"/>
    </location>
</feature>
<dbReference type="SMART" id="SM00092">
    <property type="entry name" value="RNAse_Pc"/>
    <property type="match status" value="1"/>
</dbReference>
<organism evidence="4 5">
    <name type="scientific">Ranitomeya imitator</name>
    <name type="common">mimic poison frog</name>
    <dbReference type="NCBI Taxonomy" id="111125"/>
    <lineage>
        <taxon>Eukaryota</taxon>
        <taxon>Metazoa</taxon>
        <taxon>Chordata</taxon>
        <taxon>Craniata</taxon>
        <taxon>Vertebrata</taxon>
        <taxon>Euteleostomi</taxon>
        <taxon>Amphibia</taxon>
        <taxon>Batrachia</taxon>
        <taxon>Anura</taxon>
        <taxon>Neobatrachia</taxon>
        <taxon>Hyloidea</taxon>
        <taxon>Dendrobatidae</taxon>
        <taxon>Dendrobatinae</taxon>
        <taxon>Ranitomeya</taxon>
    </lineage>
</organism>